<protein>
    <submittedName>
        <fullName evidence="1">Uncharacterized protein</fullName>
    </submittedName>
</protein>
<proteinExistence type="predicted"/>
<gene>
    <name evidence="1" type="ORF">SAMN05216404_11521</name>
</gene>
<reference evidence="1 2" key="1">
    <citation type="submission" date="2016-10" db="EMBL/GenBank/DDBJ databases">
        <authorList>
            <person name="de Groot N.N."/>
        </authorList>
    </citation>
    <scope>NUCLEOTIDE SEQUENCE [LARGE SCALE GENOMIC DNA]</scope>
    <source>
        <strain evidence="1 2">Nl18</strain>
    </source>
</reference>
<dbReference type="AlphaFoldDB" id="A0A1H8N4H8"/>
<sequence length="32" mass="3802">MITYFIMGKMLAEIQPKSMIKYDHEKPLVDTE</sequence>
<evidence type="ECO:0000313" key="2">
    <source>
        <dbReference type="Proteomes" id="UP000183898"/>
    </source>
</evidence>
<organism evidence="1 2">
    <name type="scientific">Nitrosospira multiformis</name>
    <dbReference type="NCBI Taxonomy" id="1231"/>
    <lineage>
        <taxon>Bacteria</taxon>
        <taxon>Pseudomonadati</taxon>
        <taxon>Pseudomonadota</taxon>
        <taxon>Betaproteobacteria</taxon>
        <taxon>Nitrosomonadales</taxon>
        <taxon>Nitrosomonadaceae</taxon>
        <taxon>Nitrosospira</taxon>
    </lineage>
</organism>
<name>A0A1H8N4H8_9PROT</name>
<dbReference type="Proteomes" id="UP000183898">
    <property type="component" value="Unassembled WGS sequence"/>
</dbReference>
<evidence type="ECO:0000313" key="1">
    <source>
        <dbReference type="EMBL" id="SEO24494.1"/>
    </source>
</evidence>
<accession>A0A1H8N4H8</accession>
<dbReference type="EMBL" id="FOCT01000015">
    <property type="protein sequence ID" value="SEO24494.1"/>
    <property type="molecule type" value="Genomic_DNA"/>
</dbReference>